<protein>
    <recommendedName>
        <fullName evidence="4">K+-transporting ATPase subunit F</fullName>
    </recommendedName>
</protein>
<dbReference type="EMBL" id="MVIC01000063">
    <property type="protein sequence ID" value="ORB11100.1"/>
    <property type="molecule type" value="Genomic_DNA"/>
</dbReference>
<name>A0ABX3T0Z7_9MYCO</name>
<evidence type="ECO:0000256" key="1">
    <source>
        <dbReference type="SAM" id="Phobius"/>
    </source>
</evidence>
<evidence type="ECO:0000313" key="2">
    <source>
        <dbReference type="EMBL" id="ORB11100.1"/>
    </source>
</evidence>
<keyword evidence="1" id="KW-0472">Membrane</keyword>
<proteinExistence type="predicted"/>
<keyword evidence="1" id="KW-0812">Transmembrane</keyword>
<feature type="transmembrane region" description="Helical" evidence="1">
    <location>
        <begin position="42"/>
        <end position="67"/>
    </location>
</feature>
<evidence type="ECO:0000313" key="3">
    <source>
        <dbReference type="Proteomes" id="UP000192374"/>
    </source>
</evidence>
<accession>A0ABX3T0Z7</accession>
<sequence length="71" mass="7396">MVDASASRGCRERRTGVCRALPCADGCGFRSARHGPEAGRTIVTAANIVGLVLAVLLALLLGAALIFPERF</sequence>
<reference evidence="2 3" key="1">
    <citation type="submission" date="2017-02" db="EMBL/GenBank/DDBJ databases">
        <title>The new phylogeny of genus Mycobacterium.</title>
        <authorList>
            <person name="Tortoli E."/>
            <person name="Trovato A."/>
            <person name="Cirillo D.M."/>
        </authorList>
    </citation>
    <scope>NUCLEOTIDE SEQUENCE [LARGE SCALE GENOMIC DNA]</scope>
    <source>
        <strain evidence="2 3">DSM 45145</strain>
    </source>
</reference>
<dbReference type="Proteomes" id="UP000192374">
    <property type="component" value="Unassembled WGS sequence"/>
</dbReference>
<keyword evidence="3" id="KW-1185">Reference proteome</keyword>
<gene>
    <name evidence="2" type="ORF">BST37_20955</name>
</gene>
<comment type="caution">
    <text evidence="2">The sequence shown here is derived from an EMBL/GenBank/DDBJ whole genome shotgun (WGS) entry which is preliminary data.</text>
</comment>
<organism evidence="2 3">
    <name type="scientific">Mycobacterium noviomagense</name>
    <dbReference type="NCBI Taxonomy" id="459858"/>
    <lineage>
        <taxon>Bacteria</taxon>
        <taxon>Bacillati</taxon>
        <taxon>Actinomycetota</taxon>
        <taxon>Actinomycetes</taxon>
        <taxon>Mycobacteriales</taxon>
        <taxon>Mycobacteriaceae</taxon>
        <taxon>Mycobacterium</taxon>
    </lineage>
</organism>
<evidence type="ECO:0008006" key="4">
    <source>
        <dbReference type="Google" id="ProtNLM"/>
    </source>
</evidence>
<keyword evidence="1" id="KW-1133">Transmembrane helix</keyword>